<protein>
    <submittedName>
        <fullName evidence="1">Uncharacterized protein</fullName>
    </submittedName>
</protein>
<keyword evidence="2" id="KW-1185">Reference proteome</keyword>
<gene>
    <name evidence="1" type="ORF">E2C01_101714</name>
</gene>
<dbReference type="Proteomes" id="UP000324222">
    <property type="component" value="Unassembled WGS sequence"/>
</dbReference>
<sequence>MCLSAEGRVYGGQRSNGHSLYYFNLFSTRTHFYLEICVGLDYFIGIRKDLWRSED</sequence>
<dbReference type="AlphaFoldDB" id="A0A5B7K6D0"/>
<evidence type="ECO:0000313" key="1">
    <source>
        <dbReference type="EMBL" id="MPD05942.1"/>
    </source>
</evidence>
<accession>A0A5B7K6D0</accession>
<organism evidence="1 2">
    <name type="scientific">Portunus trituberculatus</name>
    <name type="common">Swimming crab</name>
    <name type="synonym">Neptunus trituberculatus</name>
    <dbReference type="NCBI Taxonomy" id="210409"/>
    <lineage>
        <taxon>Eukaryota</taxon>
        <taxon>Metazoa</taxon>
        <taxon>Ecdysozoa</taxon>
        <taxon>Arthropoda</taxon>
        <taxon>Crustacea</taxon>
        <taxon>Multicrustacea</taxon>
        <taxon>Malacostraca</taxon>
        <taxon>Eumalacostraca</taxon>
        <taxon>Eucarida</taxon>
        <taxon>Decapoda</taxon>
        <taxon>Pleocyemata</taxon>
        <taxon>Brachyura</taxon>
        <taxon>Eubrachyura</taxon>
        <taxon>Portunoidea</taxon>
        <taxon>Portunidae</taxon>
        <taxon>Portuninae</taxon>
        <taxon>Portunus</taxon>
    </lineage>
</organism>
<proteinExistence type="predicted"/>
<evidence type="ECO:0000313" key="2">
    <source>
        <dbReference type="Proteomes" id="UP000324222"/>
    </source>
</evidence>
<reference evidence="1 2" key="1">
    <citation type="submission" date="2019-05" db="EMBL/GenBank/DDBJ databases">
        <title>Another draft genome of Portunus trituberculatus and its Hox gene families provides insights of decapod evolution.</title>
        <authorList>
            <person name="Jeong J.-H."/>
            <person name="Song I."/>
            <person name="Kim S."/>
            <person name="Choi T."/>
            <person name="Kim D."/>
            <person name="Ryu S."/>
            <person name="Kim W."/>
        </authorList>
    </citation>
    <scope>NUCLEOTIDE SEQUENCE [LARGE SCALE GENOMIC DNA]</scope>
    <source>
        <tissue evidence="1">Muscle</tissue>
    </source>
</reference>
<comment type="caution">
    <text evidence="1">The sequence shown here is derived from an EMBL/GenBank/DDBJ whole genome shotgun (WGS) entry which is preliminary data.</text>
</comment>
<name>A0A5B7K6D0_PORTR</name>
<dbReference type="EMBL" id="VSRR010148497">
    <property type="protein sequence ID" value="MPD05942.1"/>
    <property type="molecule type" value="Genomic_DNA"/>
</dbReference>